<evidence type="ECO:0000256" key="1">
    <source>
        <dbReference type="SAM" id="MobiDB-lite"/>
    </source>
</evidence>
<proteinExistence type="predicted"/>
<feature type="non-terminal residue" evidence="3">
    <location>
        <position position="55"/>
    </location>
</feature>
<feature type="region of interest" description="Disordered" evidence="1">
    <location>
        <begin position="1"/>
        <end position="55"/>
    </location>
</feature>
<dbReference type="AlphaFoldDB" id="A0AAD1TM33"/>
<dbReference type="EMBL" id="OW240917">
    <property type="protein sequence ID" value="CAH2299116.1"/>
    <property type="molecule type" value="Genomic_DNA"/>
</dbReference>
<sequence>MIQMQRPRHNEKRTHTAHTPKRYPQAPTLITRKLPSRYIPPPDTSDTEKAQQTGI</sequence>
<dbReference type="Proteomes" id="UP001295444">
    <property type="component" value="Unassembled WGS sequence"/>
</dbReference>
<accession>A0AAD1TM33</accession>
<gene>
    <name evidence="2" type="ORF">PECUL_23A013063</name>
    <name evidence="3" type="ORF">PECUL_23A040073</name>
</gene>
<evidence type="ECO:0000313" key="2">
    <source>
        <dbReference type="EMBL" id="CAH2299116.1"/>
    </source>
</evidence>
<protein>
    <submittedName>
        <fullName evidence="3">Uncharacterized protein</fullName>
    </submittedName>
</protein>
<reference evidence="3" key="1">
    <citation type="submission" date="2022-03" db="EMBL/GenBank/DDBJ databases">
        <authorList>
            <person name="Alioto T."/>
            <person name="Alioto T."/>
            <person name="Gomez Garrido J."/>
        </authorList>
    </citation>
    <scope>NUCLEOTIDE SEQUENCE</scope>
</reference>
<organism evidence="3 4">
    <name type="scientific">Pelobates cultripes</name>
    <name type="common">Western spadefoot toad</name>
    <dbReference type="NCBI Taxonomy" id="61616"/>
    <lineage>
        <taxon>Eukaryota</taxon>
        <taxon>Metazoa</taxon>
        <taxon>Chordata</taxon>
        <taxon>Craniata</taxon>
        <taxon>Vertebrata</taxon>
        <taxon>Euteleostomi</taxon>
        <taxon>Amphibia</taxon>
        <taxon>Batrachia</taxon>
        <taxon>Anura</taxon>
        <taxon>Pelobatoidea</taxon>
        <taxon>Pelobatidae</taxon>
        <taxon>Pelobates</taxon>
    </lineage>
</organism>
<dbReference type="EMBL" id="CAKOES020000542">
    <property type="protein sequence ID" value="CAH2330327.1"/>
    <property type="molecule type" value="Genomic_DNA"/>
</dbReference>
<name>A0AAD1TM33_PELCU</name>
<keyword evidence="4" id="KW-1185">Reference proteome</keyword>
<evidence type="ECO:0000313" key="3">
    <source>
        <dbReference type="EMBL" id="CAH2330327.1"/>
    </source>
</evidence>
<dbReference type="Proteomes" id="UP001295444">
    <property type="component" value="Chromosome 06"/>
</dbReference>
<evidence type="ECO:0000313" key="4">
    <source>
        <dbReference type="Proteomes" id="UP001295444"/>
    </source>
</evidence>
<feature type="compositionally biased region" description="Basic residues" evidence="1">
    <location>
        <begin position="1"/>
        <end position="21"/>
    </location>
</feature>